<evidence type="ECO:0000256" key="4">
    <source>
        <dbReference type="ARBA" id="ARBA00022741"/>
    </source>
</evidence>
<reference evidence="10 11" key="1">
    <citation type="submission" date="2013-08" db="EMBL/GenBank/DDBJ databases">
        <authorList>
            <person name="Huang J."/>
            <person name="Wang G."/>
        </authorList>
    </citation>
    <scope>NUCLEOTIDE SEQUENCE [LARGE SCALE GENOMIC DNA]</scope>
    <source>
        <strain evidence="10 11">BH030004</strain>
    </source>
</reference>
<evidence type="ECO:0000313" key="11">
    <source>
        <dbReference type="Proteomes" id="UP000030403"/>
    </source>
</evidence>
<dbReference type="InterPro" id="IPR025877">
    <property type="entry name" value="MobA-like_NTP_Trfase"/>
</dbReference>
<dbReference type="GO" id="GO:0005737">
    <property type="term" value="C:cytoplasm"/>
    <property type="evidence" value="ECO:0007669"/>
    <property type="project" value="UniProtKB-SubCell"/>
</dbReference>
<evidence type="ECO:0000256" key="5">
    <source>
        <dbReference type="ARBA" id="ARBA00022842"/>
    </source>
</evidence>
<dbReference type="InterPro" id="IPR029044">
    <property type="entry name" value="Nucleotide-diphossugar_trans"/>
</dbReference>
<dbReference type="InterPro" id="IPR013482">
    <property type="entry name" value="Molybde_CF_guanTrfase"/>
</dbReference>
<organism evidence="10 11">
    <name type="scientific">Pontibacillus marinus BH030004 = DSM 16465</name>
    <dbReference type="NCBI Taxonomy" id="1385511"/>
    <lineage>
        <taxon>Bacteria</taxon>
        <taxon>Bacillati</taxon>
        <taxon>Bacillota</taxon>
        <taxon>Bacilli</taxon>
        <taxon>Bacillales</taxon>
        <taxon>Bacillaceae</taxon>
        <taxon>Pontibacillus</taxon>
    </lineage>
</organism>
<name>A0A0A5FW93_9BACI</name>
<keyword evidence="4 8" id="KW-0547">Nucleotide-binding</keyword>
<dbReference type="PANTHER" id="PTHR19136:SF81">
    <property type="entry name" value="MOLYBDENUM COFACTOR GUANYLYLTRANSFERASE"/>
    <property type="match status" value="1"/>
</dbReference>
<dbReference type="OrthoDB" id="9788394at2"/>
<comment type="catalytic activity">
    <reaction evidence="8">
        <text>Mo-molybdopterin + GTP + H(+) = Mo-molybdopterin guanine dinucleotide + diphosphate</text>
        <dbReference type="Rhea" id="RHEA:34243"/>
        <dbReference type="ChEBI" id="CHEBI:15378"/>
        <dbReference type="ChEBI" id="CHEBI:33019"/>
        <dbReference type="ChEBI" id="CHEBI:37565"/>
        <dbReference type="ChEBI" id="CHEBI:71302"/>
        <dbReference type="ChEBI" id="CHEBI:71310"/>
        <dbReference type="EC" id="2.7.7.77"/>
    </reaction>
</comment>
<feature type="binding site" evidence="8">
    <location>
        <position position="18"/>
    </location>
    <ligand>
        <name>GTP</name>
        <dbReference type="ChEBI" id="CHEBI:37565"/>
    </ligand>
</feature>
<dbReference type="GO" id="GO:0005525">
    <property type="term" value="F:GTP binding"/>
    <property type="evidence" value="ECO:0007669"/>
    <property type="project" value="UniProtKB-UniRule"/>
</dbReference>
<evidence type="ECO:0000256" key="3">
    <source>
        <dbReference type="ARBA" id="ARBA00022723"/>
    </source>
</evidence>
<keyword evidence="6 8" id="KW-0342">GTP-binding</keyword>
<dbReference type="GO" id="GO:0006777">
    <property type="term" value="P:Mo-molybdopterin cofactor biosynthetic process"/>
    <property type="evidence" value="ECO:0007669"/>
    <property type="project" value="UniProtKB-KW"/>
</dbReference>
<comment type="similarity">
    <text evidence="8">Belongs to the MobA family.</text>
</comment>
<proteinExistence type="inferred from homology"/>
<evidence type="ECO:0000313" key="10">
    <source>
        <dbReference type="EMBL" id="KGX83298.1"/>
    </source>
</evidence>
<comment type="cofactor">
    <cofactor evidence="8">
        <name>Mg(2+)</name>
        <dbReference type="ChEBI" id="CHEBI:18420"/>
    </cofactor>
</comment>
<dbReference type="RefSeq" id="WP_036843749.1">
    <property type="nucleotide sequence ID" value="NZ_AULJ01000045.1"/>
</dbReference>
<dbReference type="Proteomes" id="UP000030403">
    <property type="component" value="Unassembled WGS sequence"/>
</dbReference>
<evidence type="ECO:0000256" key="6">
    <source>
        <dbReference type="ARBA" id="ARBA00023134"/>
    </source>
</evidence>
<dbReference type="CDD" id="cd02503">
    <property type="entry name" value="MobA"/>
    <property type="match status" value="1"/>
</dbReference>
<keyword evidence="1 8" id="KW-0963">Cytoplasm</keyword>
<dbReference type="EMBL" id="AVPF01000123">
    <property type="protein sequence ID" value="KGX83298.1"/>
    <property type="molecule type" value="Genomic_DNA"/>
</dbReference>
<dbReference type="GO" id="GO:0061603">
    <property type="term" value="F:molybdenum cofactor guanylyltransferase activity"/>
    <property type="evidence" value="ECO:0007669"/>
    <property type="project" value="UniProtKB-EC"/>
</dbReference>
<keyword evidence="5 8" id="KW-0460">Magnesium</keyword>
<evidence type="ECO:0000256" key="8">
    <source>
        <dbReference type="HAMAP-Rule" id="MF_00316"/>
    </source>
</evidence>
<comment type="caution">
    <text evidence="10">The sequence shown here is derived from an EMBL/GenBank/DDBJ whole genome shotgun (WGS) entry which is preliminary data.</text>
</comment>
<feature type="binding site" evidence="8">
    <location>
        <begin position="6"/>
        <end position="8"/>
    </location>
    <ligand>
        <name>GTP</name>
        <dbReference type="ChEBI" id="CHEBI:37565"/>
    </ligand>
</feature>
<comment type="function">
    <text evidence="8">Transfers a GMP moiety from GTP to Mo-molybdopterin (Mo-MPT) cofactor (Moco or molybdenum cofactor) to form Mo-molybdopterin guanine dinucleotide (Mo-MGD) cofactor.</text>
</comment>
<dbReference type="HAMAP" id="MF_00316">
    <property type="entry name" value="MobA"/>
    <property type="match status" value="1"/>
</dbReference>
<dbReference type="AlphaFoldDB" id="A0A0A5FW93"/>
<dbReference type="Gene3D" id="3.90.550.10">
    <property type="entry name" value="Spore Coat Polysaccharide Biosynthesis Protein SpsA, Chain A"/>
    <property type="match status" value="1"/>
</dbReference>
<keyword evidence="11" id="KW-1185">Reference proteome</keyword>
<evidence type="ECO:0000256" key="2">
    <source>
        <dbReference type="ARBA" id="ARBA00022679"/>
    </source>
</evidence>
<evidence type="ECO:0000256" key="1">
    <source>
        <dbReference type="ARBA" id="ARBA00022490"/>
    </source>
</evidence>
<protein>
    <recommendedName>
        <fullName evidence="8">Probable molybdenum cofactor guanylyltransferase</fullName>
        <shortName evidence="8">MoCo guanylyltransferase</shortName>
        <ecNumber evidence="8">2.7.7.77</ecNumber>
    </recommendedName>
    <alternativeName>
        <fullName evidence="8">GTP:molybdopterin guanylyltransferase</fullName>
    </alternativeName>
    <alternativeName>
        <fullName evidence="8">Mo-MPT guanylyltransferase</fullName>
    </alternativeName>
    <alternativeName>
        <fullName evidence="8">Molybdopterin guanylyltransferase</fullName>
    </alternativeName>
    <alternativeName>
        <fullName evidence="8">Molybdopterin-guanine dinucleotide synthase</fullName>
        <shortName evidence="8">MGD synthase</shortName>
    </alternativeName>
</protein>
<comment type="domain">
    <text evidence="8">The N-terminal domain determines nucleotide recognition and specific binding, while the C-terminal domain determines the specific binding to the target protein.</text>
</comment>
<sequence length="191" mass="21944">MQCVVLAGGQSRRMGSNKALLPVKGEPMIQRVIHTCQRLSNKIVVVSNDPNTYPFIKQKIIPDRYPNKGPLAGLESAMYHSDDDWFILAPCDSPSLSHKVFKQLISKNSGSDIVIPVFNGKEQPLHGLYHRNCYETIKSQLENDLLRMRDLFDKHNTTFINQFDPSIPNQVLENHFTNLNHPEEYENWVNR</sequence>
<accession>A0A0A5FW93</accession>
<dbReference type="PANTHER" id="PTHR19136">
    <property type="entry name" value="MOLYBDENUM COFACTOR GUANYLYLTRANSFERASE"/>
    <property type="match status" value="1"/>
</dbReference>
<feature type="domain" description="MobA-like NTP transferase" evidence="9">
    <location>
        <begin position="3"/>
        <end position="155"/>
    </location>
</feature>
<feature type="binding site" evidence="8">
    <location>
        <position position="92"/>
    </location>
    <ligand>
        <name>Mg(2+)</name>
        <dbReference type="ChEBI" id="CHEBI:18420"/>
    </ligand>
</feature>
<evidence type="ECO:0000259" key="9">
    <source>
        <dbReference type="Pfam" id="PF12804"/>
    </source>
</evidence>
<dbReference type="SUPFAM" id="SSF53448">
    <property type="entry name" value="Nucleotide-diphospho-sugar transferases"/>
    <property type="match status" value="1"/>
</dbReference>
<feature type="binding site" evidence="8">
    <location>
        <position position="63"/>
    </location>
    <ligand>
        <name>GTP</name>
        <dbReference type="ChEBI" id="CHEBI:37565"/>
    </ligand>
</feature>
<dbReference type="Pfam" id="PF12804">
    <property type="entry name" value="NTP_transf_3"/>
    <property type="match status" value="1"/>
</dbReference>
<gene>
    <name evidence="8" type="primary">mobA</name>
    <name evidence="10" type="ORF">N783_04635</name>
</gene>
<comment type="caution">
    <text evidence="8">Lacks conserved residue(s) required for the propagation of feature annotation.</text>
</comment>
<keyword evidence="2 8" id="KW-0808">Transferase</keyword>
<dbReference type="GO" id="GO:0046872">
    <property type="term" value="F:metal ion binding"/>
    <property type="evidence" value="ECO:0007669"/>
    <property type="project" value="UniProtKB-KW"/>
</dbReference>
<feature type="binding site" evidence="8">
    <location>
        <position position="92"/>
    </location>
    <ligand>
        <name>GTP</name>
        <dbReference type="ChEBI" id="CHEBI:37565"/>
    </ligand>
</feature>
<dbReference type="STRING" id="1385511.GCA_000425225_03429"/>
<evidence type="ECO:0000256" key="7">
    <source>
        <dbReference type="ARBA" id="ARBA00023150"/>
    </source>
</evidence>
<keyword evidence="3 8" id="KW-0479">Metal-binding</keyword>
<dbReference type="eggNOG" id="COG0746">
    <property type="taxonomic scope" value="Bacteria"/>
</dbReference>
<keyword evidence="7 8" id="KW-0501">Molybdenum cofactor biosynthesis</keyword>
<dbReference type="EC" id="2.7.7.77" evidence="8"/>
<comment type="subcellular location">
    <subcellularLocation>
        <location evidence="8">Cytoplasm</location>
    </subcellularLocation>
</comment>